<evidence type="ECO:0000256" key="10">
    <source>
        <dbReference type="RuleBase" id="RU000641"/>
    </source>
</evidence>
<dbReference type="PANTHER" id="PTHR11352:SF0">
    <property type="entry name" value="PROLIFERATING CELL NUCLEAR ANTIGEN"/>
    <property type="match status" value="1"/>
</dbReference>
<dbReference type="NCBIfam" id="TIGR00590">
    <property type="entry name" value="pcna"/>
    <property type="match status" value="1"/>
</dbReference>
<comment type="caution">
    <text evidence="16">The sequence shown here is derived from an EMBL/GenBank/DDBJ whole genome shotgun (WGS) entry which is preliminary data.</text>
</comment>
<dbReference type="Pfam" id="PF02747">
    <property type="entry name" value="PCNA_C"/>
    <property type="match status" value="1"/>
</dbReference>
<dbReference type="PANTHER" id="PTHR11352">
    <property type="entry name" value="PROLIFERATING CELL NUCLEAR ANTIGEN"/>
    <property type="match status" value="1"/>
</dbReference>
<sequence>MRPGRSRLYRRWGAKSKFLCGGRCITGGEGECPIAALGGVSGASVATWVCLLLPSLLYFGIALPHLCHSWPNRPWALFPASLLLFVATVVLLLATCCSDPGIIPPRQLIIATGEEPCGDPYQDALRMVSDPLRKQGYRWCHTCKIVRPPRASHCKDCDHCVLRFDHHCPFVNNCIGQRNYHFFIGFTTCAMLFAFVALPAIIWTVSKPNGDPDDDSAAEAAMPWYRWIVLVSCGIVGVCAALLVLLWLYHLFLAVSGKTTKEHRRRLDVRSEPTFFASRGPALVDPNDWVDEELLLAQSSQQHDSRSTDLEIATTTARGGKLRGWKSSFDEAEALSPERDPTLELRGRQGTGPLWLHLAAQVGQEESASLGPQTRLEAKNLADQLNLEQLLEALYPSQVLKLFCSVRYEDYELYMRLLGEVPVPLYVKQASQEQLCQLLRLMARRRLRVDMAVAHLLSKIRFNEELLSSRLLVKTANALAALECRSQPKFVEHFNRHFEHRIEELDAELCCMVSPVFLVNYMGRPGMARRDSLRRAFLKRCAEVQVALEAGFGGGFPIRSLACIELALRKVRAQTDFDKYGSVSPTKRQCDDRQELSVALLRKAATTPGSACLSHLGIEHENGVVTGPFLLDVVAKDMVNPSRRIVYEARSFQAGAYVLNPKARHTLHMVNAHDWRPLSAAAKMTFLLKIQQEQQDKHSDEYKQKAAANVARAPEAAKQLKLKSPKDDTKAPITVPAALARFTLQKLKSPKDDTKPPIRVPAAWLWSSGALSPPKNAGMGPRKRLPADWAVQGFGGDDLLRALATQSPLCCRRSCGKLATGAETTSNTHCLEPQASRFAFVSLPFSLLTMAMVLDAQLQQAALFKKVAESMKDLCKEVNFDCSEKGMQVQSMDSSHVALVSLNFREAAFAEFKCDRPVSLGMNVDSLTKILKMTGPSDTLKIRHKGDTDVVNFQCEGSDDRISEFDLKLFQIENEHMEIPEQHYKVVAKLPSSEFQKICRDLKEFGETLHLTGDKDGLKFVVSGDIGSGNVLLKPRETEKPEEKVSLTVHEPVTAAFALRYLVNFSKASPLCGSVTLGFAPDAPLLVQYDLETEDKGHMKFYLAPKIDE</sequence>
<keyword evidence="6 12" id="KW-1133">Transmembrane helix</keyword>
<feature type="transmembrane region" description="Helical" evidence="12">
    <location>
        <begin position="224"/>
        <end position="255"/>
    </location>
</feature>
<dbReference type="InterPro" id="IPR046938">
    <property type="entry name" value="DNA_clamp_sf"/>
</dbReference>
<dbReference type="GO" id="GO:0016409">
    <property type="term" value="F:palmitoyltransferase activity"/>
    <property type="evidence" value="ECO:0007669"/>
    <property type="project" value="InterPro"/>
</dbReference>
<evidence type="ECO:0000256" key="4">
    <source>
        <dbReference type="ARBA" id="ARBA00022692"/>
    </source>
</evidence>
<dbReference type="InterPro" id="IPR022648">
    <property type="entry name" value="Pr_cel_nuc_antig_N"/>
</dbReference>
<keyword evidence="8 12" id="KW-0472">Membrane</keyword>
<dbReference type="HAMAP" id="MF_00317">
    <property type="entry name" value="DNApol_clamp_arch"/>
    <property type="match status" value="1"/>
</dbReference>
<dbReference type="GO" id="GO:0006298">
    <property type="term" value="P:mismatch repair"/>
    <property type="evidence" value="ECO:0007669"/>
    <property type="project" value="TreeGrafter"/>
</dbReference>
<feature type="domain" description="Proliferating cell nuclear antigen PCNA C-terminal" evidence="15">
    <location>
        <begin position="979"/>
        <end position="1106"/>
    </location>
</feature>
<dbReference type="InterPro" id="IPR001594">
    <property type="entry name" value="Palmitoyltrfase_DHHC"/>
</dbReference>
<dbReference type="PRINTS" id="PR00339">
    <property type="entry name" value="PCNACYCLIN"/>
</dbReference>
<dbReference type="GO" id="GO:0016020">
    <property type="term" value="C:membrane"/>
    <property type="evidence" value="ECO:0007669"/>
    <property type="project" value="UniProtKB-SubCell"/>
</dbReference>
<gene>
    <name evidence="16" type="primary">PCNA</name>
    <name evidence="16" type="ORF">AK812_SmicGene34872</name>
</gene>
<dbReference type="FunFam" id="3.70.10.10:FF:000001">
    <property type="entry name" value="Proliferating cell nuclear antigen"/>
    <property type="match status" value="1"/>
</dbReference>
<accession>A0A1Q9CMY1</accession>
<dbReference type="GO" id="GO:0030337">
    <property type="term" value="F:DNA polymerase processivity factor activity"/>
    <property type="evidence" value="ECO:0007669"/>
    <property type="project" value="InterPro"/>
</dbReference>
<dbReference type="PROSITE" id="PS50216">
    <property type="entry name" value="DHHC"/>
    <property type="match status" value="1"/>
</dbReference>
<dbReference type="InterPro" id="IPR022649">
    <property type="entry name" value="Pr_cel_nuc_antig_C"/>
</dbReference>
<keyword evidence="17" id="KW-1185">Reference proteome</keyword>
<evidence type="ECO:0000256" key="3">
    <source>
        <dbReference type="ARBA" id="ARBA00010462"/>
    </source>
</evidence>
<evidence type="ECO:0000256" key="12">
    <source>
        <dbReference type="SAM" id="Phobius"/>
    </source>
</evidence>
<comment type="similarity">
    <text evidence="3 11">Belongs to the PCNA family.</text>
</comment>
<dbReference type="CDD" id="cd00577">
    <property type="entry name" value="PCNA"/>
    <property type="match status" value="1"/>
</dbReference>
<evidence type="ECO:0000256" key="8">
    <source>
        <dbReference type="ARBA" id="ARBA00023136"/>
    </source>
</evidence>
<dbReference type="InterPro" id="IPR022659">
    <property type="entry name" value="Pr_cel_nuc_antig_CS"/>
</dbReference>
<feature type="transmembrane region" description="Helical" evidence="12">
    <location>
        <begin position="45"/>
        <end position="63"/>
    </location>
</feature>
<evidence type="ECO:0000256" key="9">
    <source>
        <dbReference type="ARBA" id="ARBA00023242"/>
    </source>
</evidence>
<evidence type="ECO:0000256" key="2">
    <source>
        <dbReference type="ARBA" id="ARBA00004141"/>
    </source>
</evidence>
<dbReference type="GO" id="GO:0003677">
    <property type="term" value="F:DNA binding"/>
    <property type="evidence" value="ECO:0007669"/>
    <property type="project" value="UniProtKB-KW"/>
</dbReference>
<feature type="domain" description="Palmitoyltransferase DHHC" evidence="14">
    <location>
        <begin position="136"/>
        <end position="264"/>
    </location>
</feature>
<keyword evidence="4 12" id="KW-0812">Transmembrane</keyword>
<protein>
    <recommendedName>
        <fullName evidence="10">DNA sliding clamp PCNA</fullName>
    </recommendedName>
</protein>
<dbReference type="Pfam" id="PF00705">
    <property type="entry name" value="PCNA_N"/>
    <property type="match status" value="1"/>
</dbReference>
<comment type="function">
    <text evidence="10">This protein is an auxiliary protein of DNA polymerase delta and is involved in the control of eukaryotic DNA replication by increasing the polymerase's processivity during elongation of the leading strand.</text>
</comment>
<evidence type="ECO:0000259" key="14">
    <source>
        <dbReference type="Pfam" id="PF01529"/>
    </source>
</evidence>
<dbReference type="Proteomes" id="UP000186817">
    <property type="component" value="Unassembled WGS sequence"/>
</dbReference>
<keyword evidence="7 11" id="KW-0238">DNA-binding</keyword>
<evidence type="ECO:0000256" key="5">
    <source>
        <dbReference type="ARBA" id="ARBA00022705"/>
    </source>
</evidence>
<evidence type="ECO:0000313" key="16">
    <source>
        <dbReference type="EMBL" id="OLP84266.1"/>
    </source>
</evidence>
<dbReference type="GO" id="GO:0006272">
    <property type="term" value="P:leading strand elongation"/>
    <property type="evidence" value="ECO:0007669"/>
    <property type="project" value="TreeGrafter"/>
</dbReference>
<dbReference type="OrthoDB" id="440521at2759"/>
<evidence type="ECO:0000256" key="6">
    <source>
        <dbReference type="ARBA" id="ARBA00022989"/>
    </source>
</evidence>
<evidence type="ECO:0000256" key="1">
    <source>
        <dbReference type="ARBA" id="ARBA00004123"/>
    </source>
</evidence>
<dbReference type="EMBL" id="LSRX01001054">
    <property type="protein sequence ID" value="OLP84266.1"/>
    <property type="molecule type" value="Genomic_DNA"/>
</dbReference>
<dbReference type="SUPFAM" id="SSF55979">
    <property type="entry name" value="DNA clamp"/>
    <property type="match status" value="2"/>
</dbReference>
<comment type="subcellular location">
    <subcellularLocation>
        <location evidence="2">Membrane</location>
        <topology evidence="2">Multi-pass membrane protein</topology>
    </subcellularLocation>
    <subcellularLocation>
        <location evidence="1 10">Nucleus</location>
    </subcellularLocation>
</comment>
<dbReference type="InterPro" id="IPR000730">
    <property type="entry name" value="Pr_cel_nuc_antig"/>
</dbReference>
<evidence type="ECO:0000256" key="7">
    <source>
        <dbReference type="ARBA" id="ARBA00023125"/>
    </source>
</evidence>
<dbReference type="Gene3D" id="3.10.150.10">
    <property type="entry name" value="DNA Polymerase III, subunit A, domain 2"/>
    <property type="match status" value="2"/>
</dbReference>
<name>A0A1Q9CMY1_SYMMI</name>
<dbReference type="FunFam" id="3.10.150.10:FF:000006">
    <property type="entry name" value="Proliferating cell nuclear antigen"/>
    <property type="match status" value="1"/>
</dbReference>
<dbReference type="GO" id="GO:0006275">
    <property type="term" value="P:regulation of DNA replication"/>
    <property type="evidence" value="ECO:0007669"/>
    <property type="project" value="InterPro"/>
</dbReference>
<dbReference type="Pfam" id="PF01529">
    <property type="entry name" value="DHHC"/>
    <property type="match status" value="1"/>
</dbReference>
<keyword evidence="9 10" id="KW-0539">Nucleus</keyword>
<dbReference type="PROSITE" id="PS00293">
    <property type="entry name" value="PCNA_2"/>
    <property type="match status" value="1"/>
</dbReference>
<dbReference type="GO" id="GO:0043626">
    <property type="term" value="C:PCNA complex"/>
    <property type="evidence" value="ECO:0007669"/>
    <property type="project" value="TreeGrafter"/>
</dbReference>
<evidence type="ECO:0000256" key="11">
    <source>
        <dbReference type="RuleBase" id="RU003671"/>
    </source>
</evidence>
<feature type="transmembrane region" description="Helical" evidence="12">
    <location>
        <begin position="182"/>
        <end position="204"/>
    </location>
</feature>
<reference evidence="16 17" key="1">
    <citation type="submission" date="2016-02" db="EMBL/GenBank/DDBJ databases">
        <title>Genome analysis of coral dinoflagellate symbionts highlights evolutionary adaptations to a symbiotic lifestyle.</title>
        <authorList>
            <person name="Aranda M."/>
            <person name="Li Y."/>
            <person name="Liew Y.J."/>
            <person name="Baumgarten S."/>
            <person name="Simakov O."/>
            <person name="Wilson M."/>
            <person name="Piel J."/>
            <person name="Ashoor H."/>
            <person name="Bougouffa S."/>
            <person name="Bajic V.B."/>
            <person name="Ryu T."/>
            <person name="Ravasi T."/>
            <person name="Bayer T."/>
            <person name="Micklem G."/>
            <person name="Kim H."/>
            <person name="Bhak J."/>
            <person name="Lajeunesse T.C."/>
            <person name="Voolstra C.R."/>
        </authorList>
    </citation>
    <scope>NUCLEOTIDE SEQUENCE [LARGE SCALE GENOMIC DNA]</scope>
    <source>
        <strain evidence="16 17">CCMP2467</strain>
    </source>
</reference>
<feature type="domain" description="Proliferating cell nuclear antigen PCNA N-terminal" evidence="13">
    <location>
        <begin position="854"/>
        <end position="974"/>
    </location>
</feature>
<evidence type="ECO:0000259" key="15">
    <source>
        <dbReference type="Pfam" id="PF02747"/>
    </source>
</evidence>
<keyword evidence="5 11" id="KW-0235">DNA replication</keyword>
<proteinExistence type="inferred from homology"/>
<evidence type="ECO:0000259" key="13">
    <source>
        <dbReference type="Pfam" id="PF00705"/>
    </source>
</evidence>
<feature type="transmembrane region" description="Helical" evidence="12">
    <location>
        <begin position="75"/>
        <end position="97"/>
    </location>
</feature>
<organism evidence="16 17">
    <name type="scientific">Symbiodinium microadriaticum</name>
    <name type="common">Dinoflagellate</name>
    <name type="synonym">Zooxanthella microadriatica</name>
    <dbReference type="NCBI Taxonomy" id="2951"/>
    <lineage>
        <taxon>Eukaryota</taxon>
        <taxon>Sar</taxon>
        <taxon>Alveolata</taxon>
        <taxon>Dinophyceae</taxon>
        <taxon>Suessiales</taxon>
        <taxon>Symbiodiniaceae</taxon>
        <taxon>Symbiodinium</taxon>
    </lineage>
</organism>
<dbReference type="GO" id="GO:0019985">
    <property type="term" value="P:translesion synthesis"/>
    <property type="evidence" value="ECO:0007669"/>
    <property type="project" value="TreeGrafter"/>
</dbReference>
<evidence type="ECO:0000313" key="17">
    <source>
        <dbReference type="Proteomes" id="UP000186817"/>
    </source>
</evidence>
<dbReference type="AlphaFoldDB" id="A0A1Q9CMY1"/>